<dbReference type="AlphaFoldDB" id="A0A1C4VMC0"/>
<dbReference type="Proteomes" id="UP000198242">
    <property type="component" value="Chromosome I"/>
</dbReference>
<keyword evidence="1" id="KW-0472">Membrane</keyword>
<feature type="transmembrane region" description="Helical" evidence="1">
    <location>
        <begin position="288"/>
        <end position="307"/>
    </location>
</feature>
<feature type="transmembrane region" description="Helical" evidence="1">
    <location>
        <begin position="109"/>
        <end position="130"/>
    </location>
</feature>
<feature type="transmembrane region" description="Helical" evidence="1">
    <location>
        <begin position="67"/>
        <end position="89"/>
    </location>
</feature>
<name>A0A1C4VMC0_MICVI</name>
<feature type="transmembrane region" description="Helical" evidence="1">
    <location>
        <begin position="250"/>
        <end position="268"/>
    </location>
</feature>
<feature type="transmembrane region" description="Helical" evidence="1">
    <location>
        <begin position="192"/>
        <end position="214"/>
    </location>
</feature>
<evidence type="ECO:0000313" key="2">
    <source>
        <dbReference type="EMBL" id="SCE85090.1"/>
    </source>
</evidence>
<feature type="transmembrane region" description="Helical" evidence="1">
    <location>
        <begin position="162"/>
        <end position="180"/>
    </location>
</feature>
<accession>A0A1C4VMC0</accession>
<dbReference type="OrthoDB" id="3406023at2"/>
<keyword evidence="1" id="KW-1133">Transmembrane helix</keyword>
<keyword evidence="3" id="KW-1185">Reference proteome</keyword>
<feature type="transmembrane region" description="Helical" evidence="1">
    <location>
        <begin position="137"/>
        <end position="156"/>
    </location>
</feature>
<evidence type="ECO:0000256" key="1">
    <source>
        <dbReference type="SAM" id="Phobius"/>
    </source>
</evidence>
<sequence>MRDLERRYRQLLRAYPASYRRTRSAEIVGTYLDLAGPDRHWPSILDVADVLAGGVRERLRAVGAADLIPGLHLAAVLSYITATALAGFWTAAEVVTTSGKWGSPAFGAFATTGIVIWACWLLAAVVHVLAPAPWARIAIGLALLLTAAVVPVAALFDLPRPYMFVLLPQAALGLLALAIPSHTARRHRLIPLATAPAAALIAVGALSGKSAWFYRFSYGAAILPEAGAVLLLTAMLAAAVLSLRGDARGLWALLVLLTPVGLLALHPLTENIAPVVGAGHADFRVITGTAAAIFILGGMTLAAALAIRARSSATAGLPAFSVHDRCPTCGK</sequence>
<keyword evidence="1" id="KW-0812">Transmembrane</keyword>
<dbReference type="RefSeq" id="WP_089005654.1">
    <property type="nucleotide sequence ID" value="NZ_LT607411.1"/>
</dbReference>
<proteinExistence type="predicted"/>
<dbReference type="EMBL" id="LT607411">
    <property type="protein sequence ID" value="SCE85090.1"/>
    <property type="molecule type" value="Genomic_DNA"/>
</dbReference>
<organism evidence="2 3">
    <name type="scientific">Micromonospora viridifaciens</name>
    <dbReference type="NCBI Taxonomy" id="1881"/>
    <lineage>
        <taxon>Bacteria</taxon>
        <taxon>Bacillati</taxon>
        <taxon>Actinomycetota</taxon>
        <taxon>Actinomycetes</taxon>
        <taxon>Micromonosporales</taxon>
        <taxon>Micromonosporaceae</taxon>
        <taxon>Micromonospora</taxon>
    </lineage>
</organism>
<protein>
    <submittedName>
        <fullName evidence="2">Uncharacterized protein</fullName>
    </submittedName>
</protein>
<gene>
    <name evidence="2" type="ORF">GA0074695_1596</name>
</gene>
<evidence type="ECO:0000313" key="3">
    <source>
        <dbReference type="Proteomes" id="UP000198242"/>
    </source>
</evidence>
<reference evidence="3" key="1">
    <citation type="submission" date="2016-06" db="EMBL/GenBank/DDBJ databases">
        <authorList>
            <person name="Varghese N."/>
            <person name="Submissions Spin"/>
        </authorList>
    </citation>
    <scope>NUCLEOTIDE SEQUENCE [LARGE SCALE GENOMIC DNA]</scope>
    <source>
        <strain evidence="3">DSM 43909</strain>
    </source>
</reference>
<feature type="transmembrane region" description="Helical" evidence="1">
    <location>
        <begin position="226"/>
        <end position="243"/>
    </location>
</feature>